<reference evidence="1" key="1">
    <citation type="submission" date="2021-06" db="EMBL/GenBank/DDBJ databases">
        <authorList>
            <person name="Kallberg Y."/>
            <person name="Tangrot J."/>
            <person name="Rosling A."/>
        </authorList>
    </citation>
    <scope>NUCLEOTIDE SEQUENCE</scope>
    <source>
        <strain evidence="1">MA461A</strain>
    </source>
</reference>
<organism evidence="1 2">
    <name type="scientific">Racocetra persica</name>
    <dbReference type="NCBI Taxonomy" id="160502"/>
    <lineage>
        <taxon>Eukaryota</taxon>
        <taxon>Fungi</taxon>
        <taxon>Fungi incertae sedis</taxon>
        <taxon>Mucoromycota</taxon>
        <taxon>Glomeromycotina</taxon>
        <taxon>Glomeromycetes</taxon>
        <taxon>Diversisporales</taxon>
        <taxon>Gigasporaceae</taxon>
        <taxon>Racocetra</taxon>
    </lineage>
</organism>
<dbReference type="EMBL" id="CAJVQC010104398">
    <property type="protein sequence ID" value="CAG8832674.1"/>
    <property type="molecule type" value="Genomic_DNA"/>
</dbReference>
<protein>
    <submittedName>
        <fullName evidence="1">32905_t:CDS:1</fullName>
    </submittedName>
</protein>
<keyword evidence="2" id="KW-1185">Reference proteome</keyword>
<accession>A0ACA9SBD1</accession>
<name>A0ACA9SBD1_9GLOM</name>
<proteinExistence type="predicted"/>
<evidence type="ECO:0000313" key="1">
    <source>
        <dbReference type="EMBL" id="CAG8832674.1"/>
    </source>
</evidence>
<dbReference type="Proteomes" id="UP000789920">
    <property type="component" value="Unassembled WGS sequence"/>
</dbReference>
<comment type="caution">
    <text evidence="1">The sequence shown here is derived from an EMBL/GenBank/DDBJ whole genome shotgun (WGS) entry which is preliminary data.</text>
</comment>
<sequence>MTFSLTPSNPTVVKTSKGEDKIIYVEFKVPEYNRDASFSLAKYSYRANSENPDIDEGWIVYRNNESFLTVGKGYVIVKGKYCGICSTDLARRYLPYELPQIIGHEAVAIHQSKPVVIEINASHFARGITNES</sequence>
<evidence type="ECO:0000313" key="2">
    <source>
        <dbReference type="Proteomes" id="UP000789920"/>
    </source>
</evidence>
<feature type="non-terminal residue" evidence="1">
    <location>
        <position position="132"/>
    </location>
</feature>
<gene>
    <name evidence="1" type="ORF">RPERSI_LOCUS28541</name>
</gene>